<name>A0A443S0Q2_9ACAR</name>
<dbReference type="VEuPathDB" id="VectorBase:LDEU010935"/>
<dbReference type="GO" id="GO:0005634">
    <property type="term" value="C:nucleus"/>
    <property type="evidence" value="ECO:0007669"/>
    <property type="project" value="TreeGrafter"/>
</dbReference>
<reference evidence="1 2" key="1">
    <citation type="journal article" date="2018" name="Gigascience">
        <title>Genomes of trombidid mites reveal novel predicted allergens and laterally-transferred genes associated with secondary metabolism.</title>
        <authorList>
            <person name="Dong X."/>
            <person name="Chaisiri K."/>
            <person name="Xia D."/>
            <person name="Armstrong S.D."/>
            <person name="Fang Y."/>
            <person name="Donnelly M.J."/>
            <person name="Kadowaki T."/>
            <person name="McGarry J.W."/>
            <person name="Darby A.C."/>
            <person name="Makepeace B.L."/>
        </authorList>
    </citation>
    <scope>NUCLEOTIDE SEQUENCE [LARGE SCALE GENOMIC DNA]</scope>
    <source>
        <strain evidence="1">UoL-UT</strain>
    </source>
</reference>
<dbReference type="GO" id="GO:0009966">
    <property type="term" value="P:regulation of signal transduction"/>
    <property type="evidence" value="ECO:0007669"/>
    <property type="project" value="TreeGrafter"/>
</dbReference>
<proteinExistence type="predicted"/>
<dbReference type="SUPFAM" id="SSF57903">
    <property type="entry name" value="FYVE/PHD zinc finger"/>
    <property type="match status" value="1"/>
</dbReference>
<dbReference type="GO" id="GO:0003714">
    <property type="term" value="F:transcription corepressor activity"/>
    <property type="evidence" value="ECO:0007669"/>
    <property type="project" value="InterPro"/>
</dbReference>
<dbReference type="PANTHER" id="PTHR46379">
    <property type="entry name" value="ZINC FINGER MYND DOMAIN-CONTAINING"/>
    <property type="match status" value="1"/>
</dbReference>
<feature type="non-terminal residue" evidence="1">
    <location>
        <position position="210"/>
    </location>
</feature>
<dbReference type="PANTHER" id="PTHR46379:SF1">
    <property type="entry name" value="ZINC FINGER MYND DOMAIN-CONTAINING PROTEIN 11"/>
    <property type="match status" value="1"/>
</dbReference>
<dbReference type="STRING" id="299467.A0A443S0Q2"/>
<accession>A0A443S0Q2</accession>
<dbReference type="AlphaFoldDB" id="A0A443S0Q2"/>
<dbReference type="OrthoDB" id="6431559at2759"/>
<dbReference type="GO" id="GO:0034243">
    <property type="term" value="P:regulation of transcription elongation by RNA polymerase II"/>
    <property type="evidence" value="ECO:0007669"/>
    <property type="project" value="InterPro"/>
</dbReference>
<organism evidence="1 2">
    <name type="scientific">Leptotrombidium deliense</name>
    <dbReference type="NCBI Taxonomy" id="299467"/>
    <lineage>
        <taxon>Eukaryota</taxon>
        <taxon>Metazoa</taxon>
        <taxon>Ecdysozoa</taxon>
        <taxon>Arthropoda</taxon>
        <taxon>Chelicerata</taxon>
        <taxon>Arachnida</taxon>
        <taxon>Acari</taxon>
        <taxon>Acariformes</taxon>
        <taxon>Trombidiformes</taxon>
        <taxon>Prostigmata</taxon>
        <taxon>Anystina</taxon>
        <taxon>Parasitengona</taxon>
        <taxon>Trombiculoidea</taxon>
        <taxon>Trombiculidae</taxon>
        <taxon>Leptotrombidium</taxon>
    </lineage>
</organism>
<evidence type="ECO:0000313" key="2">
    <source>
        <dbReference type="Proteomes" id="UP000288716"/>
    </source>
</evidence>
<gene>
    <name evidence="1" type="ORF">B4U80_11930</name>
</gene>
<comment type="caution">
    <text evidence="1">The sequence shown here is derived from an EMBL/GenBank/DDBJ whole genome shotgun (WGS) entry which is preliminary data.</text>
</comment>
<dbReference type="InterPro" id="IPR011011">
    <property type="entry name" value="Znf_FYVE_PHD"/>
</dbReference>
<dbReference type="Proteomes" id="UP000288716">
    <property type="component" value="Unassembled WGS sequence"/>
</dbReference>
<protein>
    <recommendedName>
        <fullName evidence="3">Zinc finger PHD-type domain-containing protein</fullName>
    </recommendedName>
</protein>
<evidence type="ECO:0000313" key="1">
    <source>
        <dbReference type="EMBL" id="RWS21105.1"/>
    </source>
</evidence>
<evidence type="ECO:0008006" key="3">
    <source>
        <dbReference type="Google" id="ProtNLM"/>
    </source>
</evidence>
<dbReference type="InterPro" id="IPR013083">
    <property type="entry name" value="Znf_RING/FYVE/PHD"/>
</dbReference>
<dbReference type="InterPro" id="IPR047269">
    <property type="entry name" value="ZMY11"/>
</dbReference>
<dbReference type="EMBL" id="NCKV01013689">
    <property type="protein sequence ID" value="RWS21105.1"/>
    <property type="molecule type" value="Genomic_DNA"/>
</dbReference>
<dbReference type="Gene3D" id="3.30.40.10">
    <property type="entry name" value="Zinc/RING finger domain, C3HC4 (zinc finger)"/>
    <property type="match status" value="1"/>
</dbReference>
<sequence>MYSTKKRRLKSTTLATSHLEPAETAYRITNPAIVFQVCKSIIKLKKENFETTFTAVESDLHERMVFVKNLKLELLRASKEGMITMSDIGEKIYLDIDSSSTELQCDVYCFKCCKGGEVLKCKGCFRVYHDKCFPFTAKLWRCVYCEKRLQKPIRGKIMTQTDLNDVIAILYEKLVSEFKEVLDASMLNNEDDDLRTALRLFLFKSHFSIA</sequence>
<keyword evidence="2" id="KW-1185">Reference proteome</keyword>